<feature type="transmembrane region" description="Helical" evidence="2">
    <location>
        <begin position="416"/>
        <end position="438"/>
    </location>
</feature>
<evidence type="ECO:0000313" key="5">
    <source>
        <dbReference type="Proteomes" id="UP000309984"/>
    </source>
</evidence>
<protein>
    <submittedName>
        <fullName evidence="4">Uncharacterized protein</fullName>
    </submittedName>
</protein>
<evidence type="ECO:0000256" key="1">
    <source>
        <dbReference type="SAM" id="MobiDB-lite"/>
    </source>
</evidence>
<keyword evidence="5" id="KW-1185">Reference proteome</keyword>
<gene>
    <name evidence="4" type="ORF">C1S79_10855</name>
</gene>
<sequence>MTGLRTRGGWAGVGALSVAVALLMAPTAYATPESDADAAISHTWDAAGGDTGELGAKDGDVYQVGAGFAQNFAGGKIYFSEGTGAHLIYGAILDKYQALGGAADSDLGFPTIDEGAGKATDSRNSTFSAADKPVIFWTPDNGAWVVRGAINAAWDKLGGSAGTLGVPTADESWKGDVVTQPFTGGEVSWNAKTKAFTTTPADLAGQLTGLDVPGDATTAIAAARRAAGGPQGTLGDEQGAQYKVGDGVAQNFAGGTIFYSPATGAHAITGDVLAKYRAAGGPQGDLGFPASNETDGGISPTSRIATFAAADNPAIFWTPEHGAFVVRGAMNAAWDKLGGATGKLGAPTADQTVSGDVVSQKFTGGSISWNKSSRAFSTEPAELASQLGGLQVPSVDLPGGVTSQSDEAGKWYQFHWWWLLAIIPLLLVVVGIVIASLLRRRRHAGPDAVDDQDAYDYDDHELGDGEYGDPQYADGGVDSEYGDEFAAEDQQFDGPHGGPAFQSNPDVIDTAPTVYPDFTAEQPADEPADGEADADADAEAQAELDAEPVDAAEPYEPEPQASGDDGDREPADEPTASVQLPDALRRGGAAAGLTAAGLAGFAGLRPRDPADRVWAAPAEDQETEDQADERASEPEEQVAEAETPEVSEAEPAAEAPVDEAPAEDAVAAGPASGRHHALGAEEPETAQMSFRVATGAEPPEGYGIKANTESGLYWVPGSPGYDEAPVQIWFASEEFAVTNGFIRG</sequence>
<accession>A0A7I7ZKD3</accession>
<dbReference type="InterPro" id="IPR013207">
    <property type="entry name" value="LGFP"/>
</dbReference>
<feature type="region of interest" description="Disordered" evidence="1">
    <location>
        <begin position="615"/>
        <end position="687"/>
    </location>
</feature>
<dbReference type="EMBL" id="POTM01000028">
    <property type="protein sequence ID" value="TLH69469.1"/>
    <property type="molecule type" value="Genomic_DNA"/>
</dbReference>
<dbReference type="Proteomes" id="UP000309984">
    <property type="component" value="Unassembled WGS sequence"/>
</dbReference>
<evidence type="ECO:0000256" key="2">
    <source>
        <dbReference type="SAM" id="Phobius"/>
    </source>
</evidence>
<feature type="compositionally biased region" description="Acidic residues" evidence="1">
    <location>
        <begin position="448"/>
        <end position="467"/>
    </location>
</feature>
<organism evidence="4 5">
    <name type="scientific">Mycolicibacterium phocaicum</name>
    <dbReference type="NCBI Taxonomy" id="319706"/>
    <lineage>
        <taxon>Bacteria</taxon>
        <taxon>Bacillati</taxon>
        <taxon>Actinomycetota</taxon>
        <taxon>Actinomycetes</taxon>
        <taxon>Mycobacteriales</taxon>
        <taxon>Mycobacteriaceae</taxon>
        <taxon>Mycolicibacterium</taxon>
    </lineage>
</organism>
<evidence type="ECO:0000313" key="4">
    <source>
        <dbReference type="EMBL" id="TLH69469.1"/>
    </source>
</evidence>
<feature type="compositionally biased region" description="Acidic residues" evidence="1">
    <location>
        <begin position="480"/>
        <end position="491"/>
    </location>
</feature>
<keyword evidence="2" id="KW-0472">Membrane</keyword>
<feature type="chain" id="PRO_5043893494" evidence="3">
    <location>
        <begin position="31"/>
        <end position="744"/>
    </location>
</feature>
<evidence type="ECO:0000256" key="3">
    <source>
        <dbReference type="SAM" id="SignalP"/>
    </source>
</evidence>
<dbReference type="Pfam" id="PF08310">
    <property type="entry name" value="LGFP"/>
    <property type="match status" value="6"/>
</dbReference>
<reference evidence="4 5" key="1">
    <citation type="submission" date="2018-01" db="EMBL/GenBank/DDBJ databases">
        <title>Comparative genomics of Mycobacterium mucogenicum and Mycobacterium neoaurum clade members emphasizing tRNA and non-coding RNA.</title>
        <authorList>
            <person name="Behra P.R.K."/>
            <person name="Pettersson B.M.F."/>
            <person name="Das S."/>
            <person name="Dasgupta S."/>
            <person name="Kirsebom L.A."/>
        </authorList>
    </citation>
    <scope>NUCLEOTIDE SEQUENCE [LARGE SCALE GENOMIC DNA]</scope>
    <source>
        <strain evidence="4 5">DSM 45104</strain>
    </source>
</reference>
<feature type="region of interest" description="Disordered" evidence="1">
    <location>
        <begin position="445"/>
        <end position="583"/>
    </location>
</feature>
<feature type="compositionally biased region" description="Acidic residues" evidence="1">
    <location>
        <begin position="634"/>
        <end position="648"/>
    </location>
</feature>
<keyword evidence="2" id="KW-0812">Transmembrane</keyword>
<name>A0A7I7ZKD3_9MYCO</name>
<dbReference type="AlphaFoldDB" id="A0A7I7ZKD3"/>
<proteinExistence type="predicted"/>
<feature type="compositionally biased region" description="Low complexity" evidence="1">
    <location>
        <begin position="663"/>
        <end position="672"/>
    </location>
</feature>
<dbReference type="RefSeq" id="WP_138248982.1">
    <property type="nucleotide sequence ID" value="NZ_AP022616.1"/>
</dbReference>
<comment type="caution">
    <text evidence="4">The sequence shown here is derived from an EMBL/GenBank/DDBJ whole genome shotgun (WGS) entry which is preliminary data.</text>
</comment>
<keyword evidence="2" id="KW-1133">Transmembrane helix</keyword>
<feature type="signal peptide" evidence="3">
    <location>
        <begin position="1"/>
        <end position="30"/>
    </location>
</feature>
<feature type="compositionally biased region" description="Acidic residues" evidence="1">
    <location>
        <begin position="523"/>
        <end position="556"/>
    </location>
</feature>
<keyword evidence="3" id="KW-0732">Signal</keyword>